<evidence type="ECO:0000313" key="2">
    <source>
        <dbReference type="Proteomes" id="UP000008130"/>
    </source>
</evidence>
<dbReference type="OrthoDB" id="4272688at2"/>
<protein>
    <submittedName>
        <fullName evidence="1">Uncharacterized protein</fullName>
    </submittedName>
</protein>
<dbReference type="Proteomes" id="UP000008130">
    <property type="component" value="Chromosome"/>
</dbReference>
<dbReference type="EMBL" id="CP002568">
    <property type="protein sequence ID" value="ADZ69120.1"/>
    <property type="molecule type" value="Genomic_DNA"/>
</dbReference>
<keyword evidence="2" id="KW-1185">Reference proteome</keyword>
<accession>F2IUR9</accession>
<gene>
    <name evidence="1" type="ordered locus">SL003B_0691</name>
</gene>
<name>F2IUR9_POLGS</name>
<dbReference type="HOGENOM" id="CLU_161212_0_0_5"/>
<reference evidence="1 2" key="1">
    <citation type="journal article" date="2011" name="J. Bacteriol.">
        <title>Complete genome sequence of Polymorphum gilvum SL003B-26A1T, a crude oil-degrading bacterium from oil-polluted saline soil.</title>
        <authorList>
            <person name="Li S.G."/>
            <person name="Tang Y.Q."/>
            <person name="Nie Y."/>
            <person name="Cai M."/>
            <person name="Wu X.L."/>
        </authorList>
    </citation>
    <scope>NUCLEOTIDE SEQUENCE [LARGE SCALE GENOMIC DNA]</scope>
    <source>
        <strain evidence="2">LMG 25793 / CGMCC 1.9160 / SL003B-26A1</strain>
    </source>
</reference>
<sequence length="128" mass="14012">MNMLALVYQGLPHIDDIAPISGDDGACLDEIRAVLDRYGKTDRFGICLLHQHFAIGDGEILVETCDEEERTLTLRPVSKNSLPAQSVVETVWRFDRPGASAACWKACVADGPAGSHRKKHVQGRTLTP</sequence>
<evidence type="ECO:0000313" key="1">
    <source>
        <dbReference type="EMBL" id="ADZ69120.1"/>
    </source>
</evidence>
<proteinExistence type="predicted"/>
<dbReference type="RefSeq" id="WP_013651446.1">
    <property type="nucleotide sequence ID" value="NC_015259.1"/>
</dbReference>
<organism evidence="1 2">
    <name type="scientific">Polymorphum gilvum (strain LMG 25793 / CGMCC 1.9160 / SL003B-26A1)</name>
    <dbReference type="NCBI Taxonomy" id="991905"/>
    <lineage>
        <taxon>Bacteria</taxon>
        <taxon>Pseudomonadati</taxon>
        <taxon>Pseudomonadota</taxon>
        <taxon>Alphaproteobacteria</taxon>
        <taxon>Rhodobacterales</taxon>
        <taxon>Paracoccaceae</taxon>
        <taxon>Polymorphum</taxon>
    </lineage>
</organism>
<dbReference type="eggNOG" id="ENOG5032ZTV">
    <property type="taxonomic scope" value="Bacteria"/>
</dbReference>
<dbReference type="KEGG" id="pgv:SL003B_0691"/>
<dbReference type="AlphaFoldDB" id="F2IUR9"/>